<keyword evidence="10" id="KW-1185">Reference proteome</keyword>
<evidence type="ECO:0000256" key="3">
    <source>
        <dbReference type="ARBA" id="ARBA00022782"/>
    </source>
</evidence>
<dbReference type="STRING" id="568069.A0A1J1HZA6"/>
<evidence type="ECO:0000313" key="9">
    <source>
        <dbReference type="EMBL" id="CRK93439.1"/>
    </source>
</evidence>
<dbReference type="OrthoDB" id="6161578at2759"/>
<name>A0A1J1HZA6_9DIPT</name>
<keyword evidence="2" id="KW-0217">Developmental protein</keyword>
<dbReference type="InterPro" id="IPR011598">
    <property type="entry name" value="bHLH_dom"/>
</dbReference>
<reference evidence="9 10" key="1">
    <citation type="submission" date="2015-04" db="EMBL/GenBank/DDBJ databases">
        <authorList>
            <person name="Syromyatnikov M.Y."/>
            <person name="Popov V.N."/>
        </authorList>
    </citation>
    <scope>NUCLEOTIDE SEQUENCE [LARGE SCALE GENOMIC DNA]</scope>
</reference>
<dbReference type="PROSITE" id="PS50888">
    <property type="entry name" value="BHLH"/>
    <property type="match status" value="1"/>
</dbReference>
<sequence>MTSTFMTIQQSMHSMSTSATTMSTYGINYFNESSSSGEFSDGYQSSISPVASPNSGYYSYQPESFEYAPSYSSKKSFNYQNDCSYYQQMTSNFSASSCSFKNMPNQVDCSQNSYKLNVQIKPFIKTTESTNICKPSAPQKLLKINRFVQQFNQQHETLSKKFIEEKDNQVANLSTPPPPPEILKKRRVAANARERRRMNNLNFAFDRLRDVVPNLGNDRKLSKFETLQMAQTYISALNELLTRE</sequence>
<dbReference type="GO" id="GO:0061564">
    <property type="term" value="P:axon development"/>
    <property type="evidence" value="ECO:0007669"/>
    <property type="project" value="TreeGrafter"/>
</dbReference>
<keyword evidence="4" id="KW-0524">Neurogenesis</keyword>
<feature type="domain" description="BHLH" evidence="8">
    <location>
        <begin position="185"/>
        <end position="237"/>
    </location>
</feature>
<evidence type="ECO:0000256" key="1">
    <source>
        <dbReference type="ARBA" id="ARBA00004123"/>
    </source>
</evidence>
<dbReference type="SUPFAM" id="SSF47459">
    <property type="entry name" value="HLH, helix-loop-helix DNA-binding domain"/>
    <property type="match status" value="1"/>
</dbReference>
<dbReference type="Proteomes" id="UP000183832">
    <property type="component" value="Unassembled WGS sequence"/>
</dbReference>
<dbReference type="GO" id="GO:0046982">
    <property type="term" value="F:protein heterodimerization activity"/>
    <property type="evidence" value="ECO:0007669"/>
    <property type="project" value="UniProtKB-ARBA"/>
</dbReference>
<evidence type="ECO:0000256" key="6">
    <source>
        <dbReference type="ARBA" id="ARBA00023163"/>
    </source>
</evidence>
<keyword evidence="5" id="KW-0805">Transcription regulation</keyword>
<dbReference type="CDD" id="cd19715">
    <property type="entry name" value="bHLH_TS_amos_like"/>
    <property type="match status" value="1"/>
</dbReference>
<dbReference type="SMART" id="SM00353">
    <property type="entry name" value="HLH"/>
    <property type="match status" value="1"/>
</dbReference>
<organism evidence="9 10">
    <name type="scientific">Clunio marinus</name>
    <dbReference type="NCBI Taxonomy" id="568069"/>
    <lineage>
        <taxon>Eukaryota</taxon>
        <taxon>Metazoa</taxon>
        <taxon>Ecdysozoa</taxon>
        <taxon>Arthropoda</taxon>
        <taxon>Hexapoda</taxon>
        <taxon>Insecta</taxon>
        <taxon>Pterygota</taxon>
        <taxon>Neoptera</taxon>
        <taxon>Endopterygota</taxon>
        <taxon>Diptera</taxon>
        <taxon>Nematocera</taxon>
        <taxon>Chironomoidea</taxon>
        <taxon>Chironomidae</taxon>
        <taxon>Clunio</taxon>
    </lineage>
</organism>
<dbReference type="InterPro" id="IPR050359">
    <property type="entry name" value="bHLH_transcription_factors"/>
</dbReference>
<evidence type="ECO:0000256" key="2">
    <source>
        <dbReference type="ARBA" id="ARBA00022473"/>
    </source>
</evidence>
<keyword evidence="6" id="KW-0804">Transcription</keyword>
<dbReference type="EMBL" id="CVRI01000037">
    <property type="protein sequence ID" value="CRK93439.1"/>
    <property type="molecule type" value="Genomic_DNA"/>
</dbReference>
<keyword evidence="7" id="KW-0539">Nucleus</keyword>
<dbReference type="AlphaFoldDB" id="A0A1J1HZA6"/>
<dbReference type="Gene3D" id="4.10.280.10">
    <property type="entry name" value="Helix-loop-helix DNA-binding domain"/>
    <property type="match status" value="1"/>
</dbReference>
<protein>
    <submittedName>
        <fullName evidence="9">CLUMA_CG006975, isoform A</fullName>
    </submittedName>
</protein>
<evidence type="ECO:0000256" key="5">
    <source>
        <dbReference type="ARBA" id="ARBA00023015"/>
    </source>
</evidence>
<dbReference type="Pfam" id="PF00010">
    <property type="entry name" value="HLH"/>
    <property type="match status" value="1"/>
</dbReference>
<dbReference type="InterPro" id="IPR036638">
    <property type="entry name" value="HLH_DNA-bd_sf"/>
</dbReference>
<dbReference type="PANTHER" id="PTHR19290">
    <property type="entry name" value="BASIC HELIX-LOOP-HELIX PROTEIN NEUROGENIN-RELATED"/>
    <property type="match status" value="1"/>
</dbReference>
<proteinExistence type="predicted"/>
<dbReference type="GO" id="GO:0005634">
    <property type="term" value="C:nucleus"/>
    <property type="evidence" value="ECO:0007669"/>
    <property type="project" value="UniProtKB-SubCell"/>
</dbReference>
<evidence type="ECO:0000256" key="7">
    <source>
        <dbReference type="ARBA" id="ARBA00023242"/>
    </source>
</evidence>
<gene>
    <name evidence="9" type="ORF">CLUMA_CG006975</name>
</gene>
<evidence type="ECO:0000256" key="4">
    <source>
        <dbReference type="ARBA" id="ARBA00022902"/>
    </source>
</evidence>
<comment type="subcellular location">
    <subcellularLocation>
        <location evidence="1">Nucleus</location>
    </subcellularLocation>
</comment>
<dbReference type="FunFam" id="4.10.280.10:FF:000025">
    <property type="entry name" value="protein atonal homolog 7"/>
    <property type="match status" value="1"/>
</dbReference>
<dbReference type="GO" id="GO:0000981">
    <property type="term" value="F:DNA-binding transcription factor activity, RNA polymerase II-specific"/>
    <property type="evidence" value="ECO:0007669"/>
    <property type="project" value="TreeGrafter"/>
</dbReference>
<dbReference type="GO" id="GO:0070888">
    <property type="term" value="F:E-box binding"/>
    <property type="evidence" value="ECO:0007669"/>
    <property type="project" value="TreeGrafter"/>
</dbReference>
<accession>A0A1J1HZA6</accession>
<dbReference type="PANTHER" id="PTHR19290:SF162">
    <property type="entry name" value="TRANSCRIPTION FACTOR ATOH7"/>
    <property type="match status" value="1"/>
</dbReference>
<evidence type="ECO:0000313" key="10">
    <source>
        <dbReference type="Proteomes" id="UP000183832"/>
    </source>
</evidence>
<dbReference type="GO" id="GO:0016360">
    <property type="term" value="P:sensory organ precursor cell fate determination"/>
    <property type="evidence" value="ECO:0007669"/>
    <property type="project" value="UniProtKB-ARBA"/>
</dbReference>
<keyword evidence="3" id="KW-0221">Differentiation</keyword>
<evidence type="ECO:0000259" key="8">
    <source>
        <dbReference type="PROSITE" id="PS50888"/>
    </source>
</evidence>
<dbReference type="GO" id="GO:0045944">
    <property type="term" value="P:positive regulation of transcription by RNA polymerase II"/>
    <property type="evidence" value="ECO:0007669"/>
    <property type="project" value="TreeGrafter"/>
</dbReference>